<sequence>MNRALFEHEHGYTPAETCTGCLPRKADVGFLCRWCWERLEQVWVKWPRFASLLVETGNRAVVRDTGGRGSTPEGFVPYPGTYLAFDECVSFLDSRRGRPLRIWVSNEEGARDAIQFARAADSAYRNHEVEERAHKVRRVRCPECKQLTLAWRPPALFGGHVAVVCQNDECSTELDQGSFEQIAEIEESRRTA</sequence>
<proteinExistence type="predicted"/>
<dbReference type="RefSeq" id="WP_229385054.1">
    <property type="nucleotide sequence ID" value="NZ_JAGTTN010000004.1"/>
</dbReference>
<accession>A0A9X1S2V5</accession>
<dbReference type="AlphaFoldDB" id="A0A9X1S2V5"/>
<name>A0A9X1S2V5_9MICO</name>
<keyword evidence="2" id="KW-1185">Reference proteome</keyword>
<protein>
    <submittedName>
        <fullName evidence="1">Uncharacterized protein</fullName>
    </submittedName>
</protein>
<evidence type="ECO:0000313" key="1">
    <source>
        <dbReference type="EMBL" id="MCC2033086.1"/>
    </source>
</evidence>
<comment type="caution">
    <text evidence="1">The sequence shown here is derived from an EMBL/GenBank/DDBJ whole genome shotgun (WGS) entry which is preliminary data.</text>
</comment>
<gene>
    <name evidence="1" type="ORF">KEC57_12930</name>
</gene>
<dbReference type="Proteomes" id="UP001139354">
    <property type="component" value="Unassembled WGS sequence"/>
</dbReference>
<evidence type="ECO:0000313" key="2">
    <source>
        <dbReference type="Proteomes" id="UP001139354"/>
    </source>
</evidence>
<organism evidence="1 2">
    <name type="scientific">Microbacterium allomyrinae</name>
    <dbReference type="NCBI Taxonomy" id="2830666"/>
    <lineage>
        <taxon>Bacteria</taxon>
        <taxon>Bacillati</taxon>
        <taxon>Actinomycetota</taxon>
        <taxon>Actinomycetes</taxon>
        <taxon>Micrococcales</taxon>
        <taxon>Microbacteriaceae</taxon>
        <taxon>Microbacterium</taxon>
    </lineage>
</organism>
<reference evidence="1" key="1">
    <citation type="submission" date="2021-04" db="EMBL/GenBank/DDBJ databases">
        <title>Microbacterium tenobrionis sp. nov. and Microbacterium allomyrinae sp. nov., isolated from larvae of Tenobrio molitor and Allomyrina dichotoma, respectively.</title>
        <authorList>
            <person name="Lee S.D."/>
        </authorList>
    </citation>
    <scope>NUCLEOTIDE SEQUENCE</scope>
    <source>
        <strain evidence="1">BWT-G7</strain>
    </source>
</reference>
<dbReference type="EMBL" id="JAGTTN010000004">
    <property type="protein sequence ID" value="MCC2033086.1"/>
    <property type="molecule type" value="Genomic_DNA"/>
</dbReference>